<comment type="similarity">
    <text evidence="2">Belongs to the DEAD box helicase family. DDX21/DDX50 subfamily.</text>
</comment>
<feature type="compositionally biased region" description="Gly residues" evidence="7">
    <location>
        <begin position="722"/>
        <end position="771"/>
    </location>
</feature>
<dbReference type="GO" id="GO:0005524">
    <property type="term" value="F:ATP binding"/>
    <property type="evidence" value="ECO:0007669"/>
    <property type="project" value="UniProtKB-KW"/>
</dbReference>
<keyword evidence="6" id="KW-0067">ATP-binding</keyword>
<dbReference type="Pfam" id="PF00271">
    <property type="entry name" value="Helicase_C"/>
    <property type="match status" value="1"/>
</dbReference>
<dbReference type="GO" id="GO:0005730">
    <property type="term" value="C:nucleolus"/>
    <property type="evidence" value="ECO:0007669"/>
    <property type="project" value="UniProtKB-SubCell"/>
</dbReference>
<feature type="domain" description="Helicase ATP-binding" evidence="8">
    <location>
        <begin position="210"/>
        <end position="387"/>
    </location>
</feature>
<keyword evidence="3" id="KW-0547">Nucleotide-binding</keyword>
<dbReference type="GO" id="GO:0005829">
    <property type="term" value="C:cytosol"/>
    <property type="evidence" value="ECO:0007669"/>
    <property type="project" value="TreeGrafter"/>
</dbReference>
<dbReference type="SMART" id="SM00490">
    <property type="entry name" value="HELICc"/>
    <property type="match status" value="1"/>
</dbReference>
<dbReference type="InterPro" id="IPR012562">
    <property type="entry name" value="GUCT"/>
</dbReference>
<proteinExistence type="inferred from homology"/>
<evidence type="ECO:0000259" key="8">
    <source>
        <dbReference type="PROSITE" id="PS51192"/>
    </source>
</evidence>
<dbReference type="InterPro" id="IPR035979">
    <property type="entry name" value="RBD_domain_sf"/>
</dbReference>
<comment type="caution">
    <text evidence="10">The sequence shown here is derived from an EMBL/GenBank/DDBJ whole genome shotgun (WGS) entry which is preliminary data.</text>
</comment>
<dbReference type="InterPro" id="IPR011545">
    <property type="entry name" value="DEAD/DEAH_box_helicase_dom"/>
</dbReference>
<dbReference type="AlphaFoldDB" id="A0A9Q0YKM9"/>
<dbReference type="Gene3D" id="3.40.50.300">
    <property type="entry name" value="P-loop containing nucleotide triphosphate hydrolases"/>
    <property type="match status" value="2"/>
</dbReference>
<dbReference type="InterPro" id="IPR050079">
    <property type="entry name" value="DEAD_box_RNA_helicase"/>
</dbReference>
<organism evidence="10 11">
    <name type="scientific">Holothuria leucospilota</name>
    <name type="common">Black long sea cucumber</name>
    <name type="synonym">Mertensiothuria leucospilota</name>
    <dbReference type="NCBI Taxonomy" id="206669"/>
    <lineage>
        <taxon>Eukaryota</taxon>
        <taxon>Metazoa</taxon>
        <taxon>Echinodermata</taxon>
        <taxon>Eleutherozoa</taxon>
        <taxon>Echinozoa</taxon>
        <taxon>Holothuroidea</taxon>
        <taxon>Aspidochirotacea</taxon>
        <taxon>Aspidochirotida</taxon>
        <taxon>Holothuriidae</taxon>
        <taxon>Holothuria</taxon>
    </lineage>
</organism>
<comment type="subcellular location">
    <subcellularLocation>
        <location evidence="1">Cytoplasm</location>
    </subcellularLocation>
</comment>
<evidence type="ECO:0000256" key="2">
    <source>
        <dbReference type="ARBA" id="ARBA00006517"/>
    </source>
</evidence>
<gene>
    <name evidence="10" type="ORF">HOLleu_37179</name>
</gene>
<feature type="compositionally biased region" description="Acidic residues" evidence="7">
    <location>
        <begin position="25"/>
        <end position="34"/>
    </location>
</feature>
<dbReference type="InterPro" id="IPR001650">
    <property type="entry name" value="Helicase_C-like"/>
</dbReference>
<dbReference type="InterPro" id="IPR027417">
    <property type="entry name" value="P-loop_NTPase"/>
</dbReference>
<evidence type="ECO:0000256" key="5">
    <source>
        <dbReference type="ARBA" id="ARBA00022806"/>
    </source>
</evidence>
<reference evidence="10" key="1">
    <citation type="submission" date="2021-10" db="EMBL/GenBank/DDBJ databases">
        <title>Tropical sea cucumber genome reveals ecological adaptation and Cuvierian tubules defense mechanism.</title>
        <authorList>
            <person name="Chen T."/>
        </authorList>
    </citation>
    <scope>NUCLEOTIDE SEQUENCE</scope>
    <source>
        <strain evidence="10">Nanhai2018</strain>
        <tissue evidence="10">Muscle</tissue>
    </source>
</reference>
<dbReference type="PANTHER" id="PTHR47959:SF19">
    <property type="entry name" value="NUCLEOLAR RNA HELICASE 2-A"/>
    <property type="match status" value="1"/>
</dbReference>
<dbReference type="PROSITE" id="PS51194">
    <property type="entry name" value="HELICASE_CTER"/>
    <property type="match status" value="1"/>
</dbReference>
<dbReference type="GO" id="GO:0003723">
    <property type="term" value="F:RNA binding"/>
    <property type="evidence" value="ECO:0007669"/>
    <property type="project" value="UniProtKB-KW"/>
</dbReference>
<feature type="region of interest" description="Disordered" evidence="7">
    <location>
        <begin position="719"/>
        <end position="819"/>
    </location>
</feature>
<evidence type="ECO:0000313" key="10">
    <source>
        <dbReference type="EMBL" id="KAJ8022319.1"/>
    </source>
</evidence>
<feature type="region of interest" description="Disordered" evidence="7">
    <location>
        <begin position="1"/>
        <end position="111"/>
    </location>
</feature>
<dbReference type="GO" id="GO:0016787">
    <property type="term" value="F:hydrolase activity"/>
    <property type="evidence" value="ECO:0007669"/>
    <property type="project" value="UniProtKB-KW"/>
</dbReference>
<dbReference type="SUPFAM" id="SSF52540">
    <property type="entry name" value="P-loop containing nucleoside triphosphate hydrolases"/>
    <property type="match status" value="1"/>
</dbReference>
<evidence type="ECO:0000256" key="6">
    <source>
        <dbReference type="ARBA" id="ARBA00022840"/>
    </source>
</evidence>
<feature type="domain" description="Helicase C-terminal" evidence="9">
    <location>
        <begin position="417"/>
        <end position="568"/>
    </location>
</feature>
<dbReference type="GO" id="GO:0003724">
    <property type="term" value="F:RNA helicase activity"/>
    <property type="evidence" value="ECO:0007669"/>
    <property type="project" value="UniProtKB-EC"/>
</dbReference>
<feature type="compositionally biased region" description="Basic residues" evidence="7">
    <location>
        <begin position="10"/>
        <end position="20"/>
    </location>
</feature>
<protein>
    <submittedName>
        <fullName evidence="10">Nucleolar RNA helicase 2</fullName>
    </submittedName>
</protein>
<dbReference type="InterPro" id="IPR014001">
    <property type="entry name" value="Helicase_ATP-bd"/>
</dbReference>
<evidence type="ECO:0000256" key="1">
    <source>
        <dbReference type="ARBA" id="ARBA00004496"/>
    </source>
</evidence>
<dbReference type="PANTHER" id="PTHR47959">
    <property type="entry name" value="ATP-DEPENDENT RNA HELICASE RHLE-RELATED"/>
    <property type="match status" value="1"/>
</dbReference>
<dbReference type="OrthoDB" id="4255at2759"/>
<feature type="compositionally biased region" description="Basic residues" evidence="7">
    <location>
        <begin position="58"/>
        <end position="82"/>
    </location>
</feature>
<dbReference type="Pfam" id="PF08152">
    <property type="entry name" value="GUCT"/>
    <property type="match status" value="1"/>
</dbReference>
<sequence>MGTPLVDHIKKSKKKAKKVKLIPAEESDGIEPDAEPQINGFHDPLENGVEPSEDQNLKKKSMKRKRGKSEKEPGKKRKKQKKREREEEEVSKNEEDQSDDGKEKETLTNGLSAAKSFHLNILGAESSDSESDSESPALFGGSKPSSLVANDPEESEDELNEEDESQEDDEKLQAIKEEGAFENFNLSQDTVRNLKADGVNYLFQVQAKTFKSVFEGLDVIVKARTGTGKTLAFVLPLIEKLKGQDQKVGRAPSVLTLLPTRELAVQVFNCFQKMDKGLRCLCVYGGVSYGPQVSTLRRGVDVLVGTPGRIKDLVEKGSLDLKKLQYVVLDEVDRMLDMGFAPDVEELISGSYNSESGENPQTLLFSATVPPWVLQIAKKYLKQDYKTVDLVGKEGVQTSTTVKHLAIRCQSNLEAGLIVDIFHRYAGRTGQAIVFCETKKQANDILGSEKFTLSSAVLHGDIAQGLREATLQRFRKGSFKVLVTTDVSARGLDIPDVDLVIQCQPPTDVDSYIHRSGRTGRAGRAGVSICLYSPGSESELLNVEKKANIRFMPVGPPQPTELYMEKVAKLESSLDKIPQQSKEILESKAKELIARYGALEAVTTMLVQASGLGEMTSRSILTSAPGLCSISVQSKNPIRRRDELEELLRKKITDNTLTLRLKNISMGKNQQSAVFDIDSGTERKFLANYEEDEELQVEALHEFPEDFFVAYRFPQGSQSGWGRQGFRGRGRGSFGGRGGRGGRRGFGGGRGGFGGGRGGRGGFRGGRGGRGGFDRGRGSPGRGRGGSFGGGRGRGGFQKTSNRSGNEGGSQGKSIKFSD</sequence>
<evidence type="ECO:0000259" key="9">
    <source>
        <dbReference type="PROSITE" id="PS51194"/>
    </source>
</evidence>
<dbReference type="SMART" id="SM00487">
    <property type="entry name" value="DEXDc"/>
    <property type="match status" value="1"/>
</dbReference>
<evidence type="ECO:0000256" key="4">
    <source>
        <dbReference type="ARBA" id="ARBA00022801"/>
    </source>
</evidence>
<dbReference type="CDD" id="cd18787">
    <property type="entry name" value="SF2_C_DEAD"/>
    <property type="match status" value="1"/>
</dbReference>
<dbReference type="PROSITE" id="PS51192">
    <property type="entry name" value="HELICASE_ATP_BIND_1"/>
    <property type="match status" value="1"/>
</dbReference>
<keyword evidence="4" id="KW-0378">Hydrolase</keyword>
<accession>A0A9Q0YKM9</accession>
<evidence type="ECO:0000313" key="11">
    <source>
        <dbReference type="Proteomes" id="UP001152320"/>
    </source>
</evidence>
<feature type="region of interest" description="Disordered" evidence="7">
    <location>
        <begin position="124"/>
        <end position="170"/>
    </location>
</feature>
<evidence type="ECO:0000256" key="3">
    <source>
        <dbReference type="ARBA" id="ARBA00022741"/>
    </source>
</evidence>
<dbReference type="Proteomes" id="UP001152320">
    <property type="component" value="Chromosome 20"/>
</dbReference>
<evidence type="ECO:0000256" key="7">
    <source>
        <dbReference type="SAM" id="MobiDB-lite"/>
    </source>
</evidence>
<keyword evidence="5 10" id="KW-0347">Helicase</keyword>
<dbReference type="SUPFAM" id="SSF54928">
    <property type="entry name" value="RNA-binding domain, RBD"/>
    <property type="match status" value="1"/>
</dbReference>
<feature type="compositionally biased region" description="Basic and acidic residues" evidence="7">
    <location>
        <begin position="90"/>
        <end position="106"/>
    </location>
</feature>
<dbReference type="Pfam" id="PF00270">
    <property type="entry name" value="DEAD"/>
    <property type="match status" value="1"/>
</dbReference>
<dbReference type="EMBL" id="JAIZAY010000020">
    <property type="protein sequence ID" value="KAJ8022319.1"/>
    <property type="molecule type" value="Genomic_DNA"/>
</dbReference>
<feature type="compositionally biased region" description="Acidic residues" evidence="7">
    <location>
        <begin position="151"/>
        <end position="170"/>
    </location>
</feature>
<keyword evidence="11" id="KW-1185">Reference proteome</keyword>
<name>A0A9Q0YKM9_HOLLE</name>
<feature type="compositionally biased region" description="Gly residues" evidence="7">
    <location>
        <begin position="778"/>
        <end position="796"/>
    </location>
</feature>